<evidence type="ECO:0000256" key="1">
    <source>
        <dbReference type="ARBA" id="ARBA00004168"/>
    </source>
</evidence>
<evidence type="ECO:0000256" key="2">
    <source>
        <dbReference type="ARBA" id="ARBA00007257"/>
    </source>
</evidence>
<evidence type="ECO:0000259" key="10">
    <source>
        <dbReference type="Pfam" id="PF17802"/>
    </source>
</evidence>
<feature type="compositionally biased region" description="Polar residues" evidence="7">
    <location>
        <begin position="902"/>
        <end position="911"/>
    </location>
</feature>
<organism evidence="12 13">
    <name type="scientific">Companilactobacillus halodurans</name>
    <dbReference type="NCBI Taxonomy" id="2584183"/>
    <lineage>
        <taxon>Bacteria</taxon>
        <taxon>Bacillati</taxon>
        <taxon>Bacillota</taxon>
        <taxon>Bacilli</taxon>
        <taxon>Lactobacillales</taxon>
        <taxon>Lactobacillaceae</taxon>
        <taxon>Companilactobacillus</taxon>
    </lineage>
</organism>
<dbReference type="InterPro" id="IPR041171">
    <property type="entry name" value="SDR_Ig"/>
</dbReference>
<evidence type="ECO:0000256" key="7">
    <source>
        <dbReference type="SAM" id="MobiDB-lite"/>
    </source>
</evidence>
<dbReference type="Pfam" id="PF05737">
    <property type="entry name" value="Collagen_bind"/>
    <property type="match status" value="1"/>
</dbReference>
<dbReference type="SUPFAM" id="SSF49478">
    <property type="entry name" value="Cna protein B-type domain"/>
    <property type="match status" value="3"/>
</dbReference>
<name>A0A5P0ZQV3_9LACO</name>
<keyword evidence="8" id="KW-1133">Transmembrane helix</keyword>
<dbReference type="AlphaFoldDB" id="A0A5P0ZQV3"/>
<feature type="domain" description="SpaA-like prealbumin fold" evidence="10">
    <location>
        <begin position="446"/>
        <end position="530"/>
    </location>
</feature>
<dbReference type="GO" id="GO:0005518">
    <property type="term" value="F:collagen binding"/>
    <property type="evidence" value="ECO:0007669"/>
    <property type="project" value="InterPro"/>
</dbReference>
<proteinExistence type="inferred from homology"/>
<keyword evidence="8" id="KW-0812">Transmembrane</keyword>
<feature type="domain" description="SDR-like Ig" evidence="11">
    <location>
        <begin position="90"/>
        <end position="163"/>
    </location>
</feature>
<dbReference type="InterPro" id="IPR013783">
    <property type="entry name" value="Ig-like_fold"/>
</dbReference>
<feature type="domain" description="SpaA-like prealbumin fold" evidence="10">
    <location>
        <begin position="545"/>
        <end position="632"/>
    </location>
</feature>
<gene>
    <name evidence="12" type="ORF">FHL06_09330</name>
</gene>
<dbReference type="Pfam" id="PF17961">
    <property type="entry name" value="Big_8"/>
    <property type="match status" value="1"/>
</dbReference>
<dbReference type="Gene3D" id="2.60.40.10">
    <property type="entry name" value="Immunoglobulins"/>
    <property type="match status" value="3"/>
</dbReference>
<feature type="domain" description="SpaA-like prealbumin fold" evidence="10">
    <location>
        <begin position="352"/>
        <end position="438"/>
    </location>
</feature>
<dbReference type="Pfam" id="PF17802">
    <property type="entry name" value="SpaA"/>
    <property type="match status" value="3"/>
</dbReference>
<keyword evidence="6" id="KW-0572">Peptidoglycan-anchor</keyword>
<dbReference type="PANTHER" id="PTHR36108:SF13">
    <property type="entry name" value="COLOSSIN-B-RELATED"/>
    <property type="match status" value="1"/>
</dbReference>
<evidence type="ECO:0000313" key="13">
    <source>
        <dbReference type="Proteomes" id="UP000414364"/>
    </source>
</evidence>
<evidence type="ECO:0000259" key="11">
    <source>
        <dbReference type="Pfam" id="PF17961"/>
    </source>
</evidence>
<evidence type="ECO:0000256" key="5">
    <source>
        <dbReference type="ARBA" id="ARBA00022729"/>
    </source>
</evidence>
<sequence>MKMKRSFLLITILTFFLTFLLLFIPNHPVLAETVSSSASTATTSPPGGTDDTATTNVSSVIPVTGLTVNDGTITDLNGKSVKPSDNLYFWLNYHVNYNWSIPDGIQVKSGDTANFKLPNSLVAYEDSSLPIYNSQGVVVGNATIKSDASNGTITFNDAFSTANTSRLGTLSILTKGTSEGDEDGNSDTDDWMINETGEIPKTDPSQTYKKITWNIIVNPNDHDLNNVVITDTLGSLVGNPPEDHQTYIPDSLTITTGSYKSGQFISDGQSITPTVTTSGDQFTISLPNNISKTFNIIFSTSITSNKDNFVSWMNRDSMSSNEGTFNVDSTAYDWISIDSGGNSGGGGINYDGSITLNKTDPITGNGLQGAEYKITNNSGETIMPDVITDTNGKLVIDNAIYGDYTLTEVKAPDGYQLNPSPIQVTIPSNGMEDITVNQTDSAEPGAVILEKLDSNTNAAVAGATFKLLDNNGNIVKENLVTDDNGKIAVDNLAAGDYSFVETQPATGYELNSTPVNFTVVAGQTTPVEVEKFNVNVNEATISNSGQVILTKVDTTNTPLAGAVYNLLDSNGKVIESNLTTDENGQIKITDIDAGDYSFVEVTPPSGYELNKDPINFTVVKDSTNNLQAKDEKISSTPSTVTPPTNNSDVNPEQPNDSDTGNSSVNPNNPDNSNVNPEQPNDSDTGNSSVNPNNPDNSNVNPGQPNDSGTGNSSINPNNPNNSDVNPEQPNNSGTGNSSINPNNPNNSDVNPEQPNNSGTGNSSINPNNPNNSDVNPEQPNNSGTGNSSINPNNPNNSDVNPEQPNNSGTGNSSVNPNNPNNSDVNPEQPNNSGTGNSSINPNNPDNSNVNPGQPNNSGTGHSSTNPNNPDNSNVNPEQPNDSGTGNSSTNPSKPNSPVINPESPNEPSATYPSGKPSKPSSSNTVQLIPGKPGITSLSKNPSYPASPVINPENSTLSNLTTPTTKKNAIESENSNAITQSLLSGVATSNSIIPASQAASYGKGKFPQTGNKNSWVLIVIGFILGIAVIIKKRTKHEN</sequence>
<dbReference type="Proteomes" id="UP000414364">
    <property type="component" value="Unassembled WGS sequence"/>
</dbReference>
<reference evidence="12 13" key="1">
    <citation type="journal article" date="2019" name="Syst. Appl. Microbiol.">
        <title>Polyphasic characterization of two novel Lactobacillus spp. isolated from blown salami packages: Description of Lactobacillus halodurans sp. nov. and Lactobacillus salsicarnum sp. nov.</title>
        <authorList>
            <person name="Schuster J.A."/>
            <person name="Klingl A."/>
            <person name="Vogel R.F."/>
            <person name="Ehrmann M.A."/>
        </authorList>
    </citation>
    <scope>NUCLEOTIDE SEQUENCE [LARGE SCALE GENOMIC DNA]</scope>
    <source>
        <strain evidence="12 13">TMW 1.2172</strain>
    </source>
</reference>
<accession>A0A5P0ZQV3</accession>
<dbReference type="SUPFAM" id="SSF49401">
    <property type="entry name" value="Bacterial adhesins"/>
    <property type="match status" value="2"/>
</dbReference>
<feature type="region of interest" description="Disordered" evidence="7">
    <location>
        <begin position="627"/>
        <end position="961"/>
    </location>
</feature>
<feature type="compositionally biased region" description="Low complexity" evidence="7">
    <location>
        <begin position="862"/>
        <end position="876"/>
    </location>
</feature>
<dbReference type="GO" id="GO:0007155">
    <property type="term" value="P:cell adhesion"/>
    <property type="evidence" value="ECO:0007669"/>
    <property type="project" value="InterPro"/>
</dbReference>
<protein>
    <submittedName>
        <fullName evidence="12">LPXTG cell wall anchor domain-containing protein</fullName>
    </submittedName>
</protein>
<evidence type="ECO:0000313" key="12">
    <source>
        <dbReference type="EMBL" id="MQS76576.1"/>
    </source>
</evidence>
<feature type="compositionally biased region" description="Polar residues" evidence="7">
    <location>
        <begin position="648"/>
        <end position="660"/>
    </location>
</feature>
<evidence type="ECO:0000256" key="3">
    <source>
        <dbReference type="ARBA" id="ARBA00022512"/>
    </source>
</evidence>
<dbReference type="InterPro" id="IPR041033">
    <property type="entry name" value="SpaA_PFL_dom_1"/>
</dbReference>
<evidence type="ECO:0000256" key="4">
    <source>
        <dbReference type="ARBA" id="ARBA00022525"/>
    </source>
</evidence>
<dbReference type="InterPro" id="IPR011252">
    <property type="entry name" value="Fibrogen-bd_dom1"/>
</dbReference>
<feature type="compositionally biased region" description="Low complexity" evidence="7">
    <location>
        <begin position="634"/>
        <end position="647"/>
    </location>
</feature>
<feature type="compositionally biased region" description="Low complexity" evidence="7">
    <location>
        <begin position="886"/>
        <end position="897"/>
    </location>
</feature>
<feature type="compositionally biased region" description="Low complexity" evidence="7">
    <location>
        <begin position="836"/>
        <end position="851"/>
    </location>
</feature>
<dbReference type="PANTHER" id="PTHR36108">
    <property type="entry name" value="COLOSSIN-B-RELATED"/>
    <property type="match status" value="1"/>
</dbReference>
<dbReference type="Gene3D" id="2.60.40.740">
    <property type="match status" value="1"/>
</dbReference>
<feature type="compositionally biased region" description="Low complexity" evidence="7">
    <location>
        <begin position="661"/>
        <end position="676"/>
    </location>
</feature>
<feature type="compositionally biased region" description="Low complexity" evidence="7">
    <location>
        <begin position="686"/>
        <end position="701"/>
    </location>
</feature>
<comment type="caution">
    <text evidence="12">The sequence shown here is derived from an EMBL/GenBank/DDBJ whole genome shotgun (WGS) entry which is preliminary data.</text>
</comment>
<feature type="compositionally biased region" description="Low complexity" evidence="7">
    <location>
        <begin position="711"/>
        <end position="826"/>
    </location>
</feature>
<comment type="similarity">
    <text evidence="2">Belongs to the serine-aspartate repeat-containing protein (SDr) family.</text>
</comment>
<dbReference type="RefSeq" id="WP_153386022.1">
    <property type="nucleotide sequence ID" value="NZ_VDFP01000020.1"/>
</dbReference>
<keyword evidence="3" id="KW-0134">Cell wall</keyword>
<dbReference type="EMBL" id="VDFP01000020">
    <property type="protein sequence ID" value="MQS76576.1"/>
    <property type="molecule type" value="Genomic_DNA"/>
</dbReference>
<dbReference type="Gene3D" id="2.60.40.1280">
    <property type="match status" value="1"/>
</dbReference>
<comment type="subcellular location">
    <subcellularLocation>
        <location evidence="1">Secreted</location>
        <location evidence="1">Cell wall</location>
        <topology evidence="1">Peptidoglycan-anchor</topology>
    </subcellularLocation>
</comment>
<feature type="domain" description="Collagen binding" evidence="9">
    <location>
        <begin position="206"/>
        <end position="322"/>
    </location>
</feature>
<evidence type="ECO:0000256" key="8">
    <source>
        <dbReference type="SAM" id="Phobius"/>
    </source>
</evidence>
<feature type="compositionally biased region" description="Low complexity" evidence="7">
    <location>
        <begin position="912"/>
        <end position="922"/>
    </location>
</feature>
<evidence type="ECO:0000259" key="9">
    <source>
        <dbReference type="Pfam" id="PF05737"/>
    </source>
</evidence>
<keyword evidence="5" id="KW-0732">Signal</keyword>
<feature type="compositionally biased region" description="Polar residues" evidence="7">
    <location>
        <begin position="852"/>
        <end position="861"/>
    </location>
</feature>
<keyword evidence="4" id="KW-0964">Secreted</keyword>
<dbReference type="NCBIfam" id="TIGR01167">
    <property type="entry name" value="LPXTG_anchor"/>
    <property type="match status" value="1"/>
</dbReference>
<feature type="transmembrane region" description="Helical" evidence="8">
    <location>
        <begin position="1012"/>
        <end position="1029"/>
    </location>
</feature>
<evidence type="ECO:0000256" key="6">
    <source>
        <dbReference type="ARBA" id="ARBA00023088"/>
    </source>
</evidence>
<keyword evidence="8" id="KW-0472">Membrane</keyword>
<dbReference type="InterPro" id="IPR008966">
    <property type="entry name" value="Adhesion_dom_sf"/>
</dbReference>
<dbReference type="InterPro" id="IPR008456">
    <property type="entry name" value="Collagen-bd_dom"/>
</dbReference>